<dbReference type="GeneID" id="63712889"/>
<dbReference type="Proteomes" id="UP000076580">
    <property type="component" value="Chromosome 01"/>
</dbReference>
<feature type="compositionally biased region" description="Low complexity" evidence="6">
    <location>
        <begin position="31"/>
        <end position="49"/>
    </location>
</feature>
<keyword evidence="4" id="KW-0720">Serine protease</keyword>
<dbReference type="PANTHER" id="PTHR43806:SF11">
    <property type="entry name" value="CEREVISIN-RELATED"/>
    <property type="match status" value="1"/>
</dbReference>
<evidence type="ECO:0000256" key="5">
    <source>
        <dbReference type="PROSITE-ProRule" id="PRU01240"/>
    </source>
</evidence>
<dbReference type="InParanoid" id="A0A151GPU3"/>
<gene>
    <name evidence="8" type="ORF">DCS_00246</name>
</gene>
<evidence type="ECO:0000313" key="8">
    <source>
        <dbReference type="EMBL" id="KYK59116.1"/>
    </source>
</evidence>
<dbReference type="SUPFAM" id="SSF52743">
    <property type="entry name" value="Subtilisin-like"/>
    <property type="match status" value="1"/>
</dbReference>
<dbReference type="PRINTS" id="PR00723">
    <property type="entry name" value="SUBTILISIN"/>
</dbReference>
<reference evidence="8 9" key="1">
    <citation type="journal article" date="2016" name="Sci. Rep.">
        <title>Insights into Adaptations to a Near-Obligate Nematode Endoparasitic Lifestyle from the Finished Genome of Drechmeria coniospora.</title>
        <authorList>
            <person name="Zhang L."/>
            <person name="Zhou Z."/>
            <person name="Guo Q."/>
            <person name="Fokkens L."/>
            <person name="Miskei M."/>
            <person name="Pocsi I."/>
            <person name="Zhang W."/>
            <person name="Chen M."/>
            <person name="Wang L."/>
            <person name="Sun Y."/>
            <person name="Donzelli B.G."/>
            <person name="Gibson D.M."/>
            <person name="Nelson D.R."/>
            <person name="Luo J.G."/>
            <person name="Rep M."/>
            <person name="Liu H."/>
            <person name="Yang S."/>
            <person name="Wang J."/>
            <person name="Krasnoff S.B."/>
            <person name="Xu Y."/>
            <person name="Molnar I."/>
            <person name="Lin M."/>
        </authorList>
    </citation>
    <scope>NUCLEOTIDE SEQUENCE [LARGE SCALE GENOMIC DNA]</scope>
    <source>
        <strain evidence="8 9">ARSEF 6962</strain>
    </source>
</reference>
<comment type="similarity">
    <text evidence="1 5">Belongs to the peptidase S8 family.</text>
</comment>
<keyword evidence="2" id="KW-0645">Protease</keyword>
<name>A0A151GPU3_DRECN</name>
<comment type="caution">
    <text evidence="8">The sequence shown here is derived from an EMBL/GenBank/DDBJ whole genome shotgun (WGS) entry which is preliminary data.</text>
</comment>
<dbReference type="EMBL" id="LAYC01000001">
    <property type="protein sequence ID" value="KYK59116.1"/>
    <property type="molecule type" value="Genomic_DNA"/>
</dbReference>
<evidence type="ECO:0000256" key="2">
    <source>
        <dbReference type="ARBA" id="ARBA00022670"/>
    </source>
</evidence>
<dbReference type="GO" id="GO:0006508">
    <property type="term" value="P:proteolysis"/>
    <property type="evidence" value="ECO:0007669"/>
    <property type="project" value="UniProtKB-KW"/>
</dbReference>
<evidence type="ECO:0000256" key="6">
    <source>
        <dbReference type="SAM" id="MobiDB-lite"/>
    </source>
</evidence>
<dbReference type="InterPro" id="IPR015500">
    <property type="entry name" value="Peptidase_S8_subtilisin-rel"/>
</dbReference>
<dbReference type="Gene3D" id="3.40.50.200">
    <property type="entry name" value="Peptidase S8/S53 domain"/>
    <property type="match status" value="1"/>
</dbReference>
<feature type="compositionally biased region" description="Low complexity" evidence="6">
    <location>
        <begin position="7"/>
        <end position="22"/>
    </location>
</feature>
<dbReference type="InterPro" id="IPR036852">
    <property type="entry name" value="Peptidase_S8/S53_dom_sf"/>
</dbReference>
<sequence>MESDSEATSAAKKLLLPAPATARSPVPLGHGASSMGSRSRSSLLAGLASRVRRPLSGARFSREQQPSASSETTQQPTCEQQRGEAWMEETAGLSAQLMARPRRVRIAILDTGIGRTLRETLRWKDSHGHGTQMASVIARLAPEADISVACVDAKGGSLGDDRIADRVAEAITWAVRQCDADIVSMSFGFAHERLAISKAISAAVVERDDQILFFAAASNNGANHAMQFPARHDAVISINSTDAHGKFQPTNPPQSRGGSNVFGTLGTEVLCAVPHERRDVAQSGSSVATAVASGMAASLLAFADRTNGKVARGLRRRRGMEALFSRLSLVHADGKRNQLYVTLGKLKGISDKQRLAVMSSALLEAF</sequence>
<dbReference type="AlphaFoldDB" id="A0A151GPU3"/>
<dbReference type="PANTHER" id="PTHR43806">
    <property type="entry name" value="PEPTIDASE S8"/>
    <property type="match status" value="1"/>
</dbReference>
<evidence type="ECO:0000256" key="1">
    <source>
        <dbReference type="ARBA" id="ARBA00011073"/>
    </source>
</evidence>
<feature type="region of interest" description="Disordered" evidence="6">
    <location>
        <begin position="1"/>
        <end position="85"/>
    </location>
</feature>
<dbReference type="PROSITE" id="PS51892">
    <property type="entry name" value="SUBTILASE"/>
    <property type="match status" value="1"/>
</dbReference>
<proteinExistence type="inferred from homology"/>
<comment type="caution">
    <text evidence="5">Lacks conserved residue(s) required for the propagation of feature annotation.</text>
</comment>
<accession>A0A151GPU3</accession>
<keyword evidence="9" id="KW-1185">Reference proteome</keyword>
<feature type="domain" description="Peptidase S8/S53" evidence="7">
    <location>
        <begin position="124"/>
        <end position="304"/>
    </location>
</feature>
<dbReference type="GO" id="GO:0004252">
    <property type="term" value="F:serine-type endopeptidase activity"/>
    <property type="evidence" value="ECO:0007669"/>
    <property type="project" value="InterPro"/>
</dbReference>
<protein>
    <recommendedName>
        <fullName evidence="7">Peptidase S8/S53 domain-containing protein</fullName>
    </recommendedName>
</protein>
<dbReference type="InterPro" id="IPR000209">
    <property type="entry name" value="Peptidase_S8/S53_dom"/>
</dbReference>
<organism evidence="8 9">
    <name type="scientific">Drechmeria coniospora</name>
    <name type="common">Nematophagous fungus</name>
    <name type="synonym">Meria coniospora</name>
    <dbReference type="NCBI Taxonomy" id="98403"/>
    <lineage>
        <taxon>Eukaryota</taxon>
        <taxon>Fungi</taxon>
        <taxon>Dikarya</taxon>
        <taxon>Ascomycota</taxon>
        <taxon>Pezizomycotina</taxon>
        <taxon>Sordariomycetes</taxon>
        <taxon>Hypocreomycetidae</taxon>
        <taxon>Hypocreales</taxon>
        <taxon>Ophiocordycipitaceae</taxon>
        <taxon>Drechmeria</taxon>
    </lineage>
</organism>
<dbReference type="CDD" id="cd00306">
    <property type="entry name" value="Peptidases_S8_S53"/>
    <property type="match status" value="1"/>
</dbReference>
<dbReference type="InterPro" id="IPR050131">
    <property type="entry name" value="Peptidase_S8_subtilisin-like"/>
</dbReference>
<evidence type="ECO:0000313" key="9">
    <source>
        <dbReference type="Proteomes" id="UP000076580"/>
    </source>
</evidence>
<dbReference type="RefSeq" id="XP_040658468.1">
    <property type="nucleotide sequence ID" value="XM_040797585.1"/>
</dbReference>
<keyword evidence="3" id="KW-0378">Hydrolase</keyword>
<evidence type="ECO:0000256" key="3">
    <source>
        <dbReference type="ARBA" id="ARBA00022801"/>
    </source>
</evidence>
<dbReference type="STRING" id="98403.A0A151GPU3"/>
<evidence type="ECO:0000256" key="4">
    <source>
        <dbReference type="ARBA" id="ARBA00022825"/>
    </source>
</evidence>
<feature type="compositionally biased region" description="Polar residues" evidence="6">
    <location>
        <begin position="63"/>
        <end position="80"/>
    </location>
</feature>
<evidence type="ECO:0000259" key="7">
    <source>
        <dbReference type="Pfam" id="PF00082"/>
    </source>
</evidence>
<dbReference type="Pfam" id="PF00082">
    <property type="entry name" value="Peptidase_S8"/>
    <property type="match status" value="1"/>
</dbReference>